<protein>
    <submittedName>
        <fullName evidence="2">Leucine-rich repeat protein</fullName>
    </submittedName>
</protein>
<name>A0ABX2AQU7_9BACT</name>
<accession>A0ABX2AQU7</accession>
<sequence>MKRLFIISSILLAPLLSFGAEKVIKTVTGLSSSGLTLSEAVGSDCYEMDSLVVSDPEYRLTAADMMFMRDCSERWRLRGIDLSGIRAEDDCIPAYAFANSKVNFPGLQSVASAEPGYPKIHYMRLPSGLREIGEHAFTAGDIRAVDIPRTVLRLGNGAFAGCVNLKSVTLRGKDPLRVLNDDVFSFVHPEAVLRVTPGTGHVYSSHPEWGTFASIVEDAGVFVTRSVSLTSGLPLESLLGDLAGETDSLILSGLTTSSDLAWLRDLSVTGHTRLSGLNLTACTLESLVSGSFENSNLLYCTLPVMLREIGDRSFRNTLLESVSFNPLVRSIGSCAFEDCVFLRGDIVVPEGCVSIGDGCFGGCVSTVSVMLPSTVETVGDGALRLPADAVGVRDVYVNRRVPPSTPGVTGPAVSGSGDMPASARRLYVPMGAGPAYLAAPYWRDFGSVIETALLSGGPDGIDGTVVSSCTDSGMAEVYTVSGRLVWRGTSSPRLEKGLYIIKKGGGAEKHIVR</sequence>
<dbReference type="InterPro" id="IPR053139">
    <property type="entry name" value="Surface_bspA-like"/>
</dbReference>
<dbReference type="Pfam" id="PF13306">
    <property type="entry name" value="LRR_5"/>
    <property type="match status" value="2"/>
</dbReference>
<keyword evidence="1" id="KW-0732">Signal</keyword>
<feature type="chain" id="PRO_5046796856" evidence="1">
    <location>
        <begin position="20"/>
        <end position="513"/>
    </location>
</feature>
<dbReference type="RefSeq" id="WP_172275942.1">
    <property type="nucleotide sequence ID" value="NZ_CASGMU010000010.1"/>
</dbReference>
<gene>
    <name evidence="2" type="ORF">HPS56_09680</name>
</gene>
<comment type="caution">
    <text evidence="2">The sequence shown here is derived from an EMBL/GenBank/DDBJ whole genome shotgun (WGS) entry which is preliminary data.</text>
</comment>
<dbReference type="EMBL" id="JABKKF010000009">
    <property type="protein sequence ID" value="NPD92605.1"/>
    <property type="molecule type" value="Genomic_DNA"/>
</dbReference>
<dbReference type="PANTHER" id="PTHR45661">
    <property type="entry name" value="SURFACE ANTIGEN"/>
    <property type="match status" value="1"/>
</dbReference>
<keyword evidence="3" id="KW-1185">Reference proteome</keyword>
<dbReference type="InterPro" id="IPR032675">
    <property type="entry name" value="LRR_dom_sf"/>
</dbReference>
<evidence type="ECO:0000313" key="3">
    <source>
        <dbReference type="Proteomes" id="UP000714420"/>
    </source>
</evidence>
<dbReference type="Gene3D" id="3.80.10.10">
    <property type="entry name" value="Ribonuclease Inhibitor"/>
    <property type="match status" value="2"/>
</dbReference>
<dbReference type="InterPro" id="IPR026906">
    <property type="entry name" value="LRR_5"/>
</dbReference>
<reference evidence="2 3" key="1">
    <citation type="submission" date="2020-05" db="EMBL/GenBank/DDBJ databases">
        <title>Distinct polysaccharide utilization as determinants for interspecies competition between intestinal Prevotella spp.</title>
        <authorList>
            <person name="Galvez E.J.C."/>
            <person name="Iljazovic A."/>
            <person name="Strowig T."/>
        </authorList>
    </citation>
    <scope>NUCLEOTIDE SEQUENCE [LARGE SCALE GENOMIC DNA]</scope>
    <source>
        <strain evidence="2 3">PMUR</strain>
    </source>
</reference>
<organism evidence="2 3">
    <name type="scientific">Xylanibacter muris</name>
    <dbReference type="NCBI Taxonomy" id="2736290"/>
    <lineage>
        <taxon>Bacteria</taxon>
        <taxon>Pseudomonadati</taxon>
        <taxon>Bacteroidota</taxon>
        <taxon>Bacteroidia</taxon>
        <taxon>Bacteroidales</taxon>
        <taxon>Prevotellaceae</taxon>
        <taxon>Xylanibacter</taxon>
    </lineage>
</organism>
<dbReference type="Gene3D" id="3.40.50.12480">
    <property type="match status" value="1"/>
</dbReference>
<evidence type="ECO:0000256" key="1">
    <source>
        <dbReference type="SAM" id="SignalP"/>
    </source>
</evidence>
<evidence type="ECO:0000313" key="2">
    <source>
        <dbReference type="EMBL" id="NPD92605.1"/>
    </source>
</evidence>
<proteinExistence type="predicted"/>
<dbReference type="Proteomes" id="UP000714420">
    <property type="component" value="Unassembled WGS sequence"/>
</dbReference>
<feature type="signal peptide" evidence="1">
    <location>
        <begin position="1"/>
        <end position="19"/>
    </location>
</feature>
<dbReference type="PANTHER" id="PTHR45661:SF3">
    <property type="entry name" value="IG-LIKE DOMAIN-CONTAINING PROTEIN"/>
    <property type="match status" value="1"/>
</dbReference>